<dbReference type="HAMAP" id="MF_00312">
    <property type="entry name" value="ATP_synth_F_arch"/>
    <property type="match status" value="1"/>
</dbReference>
<sequence length="100" mass="10935">MDLAVVGDGQFVTGFRLAGVQKVYEINDDNSLEEKVNEVLNDSSVGILVMHNNDFDKLPETLRDTLSESVEPTLVTLGGTGQSSNLRDKIKQAVGVDLWK</sequence>
<evidence type="ECO:0000256" key="5">
    <source>
        <dbReference type="ARBA" id="ARBA00023136"/>
    </source>
</evidence>
<evidence type="ECO:0000313" key="13">
    <source>
        <dbReference type="Proteomes" id="UP000267921"/>
    </source>
</evidence>
<evidence type="ECO:0000256" key="3">
    <source>
        <dbReference type="ARBA" id="ARBA00022781"/>
    </source>
</evidence>
<reference evidence="8 11" key="1">
    <citation type="submission" date="2016-10" db="EMBL/GenBank/DDBJ databases">
        <title>Methanohalophilus halophilus.</title>
        <authorList>
            <person name="L'haridon S."/>
        </authorList>
    </citation>
    <scope>NUCLEOTIDE SEQUENCE [LARGE SCALE GENOMIC DNA]</scope>
    <source>
        <strain evidence="8 11">Z-7982</strain>
    </source>
</reference>
<evidence type="ECO:0000256" key="2">
    <source>
        <dbReference type="ARBA" id="ARBA00022448"/>
    </source>
</evidence>
<comment type="similarity">
    <text evidence="1 7">Belongs to the V-ATPase F subunit family.</text>
</comment>
<keyword evidence="6 7" id="KW-0066">ATP synthesis</keyword>
<dbReference type="InterPro" id="IPR036906">
    <property type="entry name" value="ATPase_V1_fsu_sf"/>
</dbReference>
<dbReference type="STRING" id="2177.BHR79_06455"/>
<dbReference type="GO" id="GO:0005886">
    <property type="term" value="C:plasma membrane"/>
    <property type="evidence" value="ECO:0007669"/>
    <property type="project" value="UniProtKB-SubCell"/>
</dbReference>
<proteinExistence type="inferred from homology"/>
<dbReference type="GO" id="GO:0046933">
    <property type="term" value="F:proton-transporting ATP synthase activity, rotational mechanism"/>
    <property type="evidence" value="ECO:0007669"/>
    <property type="project" value="UniProtKB-UniRule"/>
</dbReference>
<dbReference type="Proteomes" id="UP000198669">
    <property type="component" value="Unassembled WGS sequence"/>
</dbReference>
<keyword evidence="2 7" id="KW-0813">Transport</keyword>
<evidence type="ECO:0000313" key="10">
    <source>
        <dbReference type="EMBL" id="SDW56981.1"/>
    </source>
</evidence>
<dbReference type="GO" id="GO:0046961">
    <property type="term" value="F:proton-transporting ATPase activity, rotational mechanism"/>
    <property type="evidence" value="ECO:0007669"/>
    <property type="project" value="InterPro"/>
</dbReference>
<keyword evidence="3 7" id="KW-0375">Hydrogen ion transport</keyword>
<dbReference type="InterPro" id="IPR008218">
    <property type="entry name" value="ATPase_V1-cplx_f_g_su"/>
</dbReference>
<dbReference type="GO" id="GO:0005524">
    <property type="term" value="F:ATP binding"/>
    <property type="evidence" value="ECO:0007669"/>
    <property type="project" value="UniProtKB-UniRule"/>
</dbReference>
<dbReference type="GO" id="GO:0042777">
    <property type="term" value="P:proton motive force-driven plasma membrane ATP synthesis"/>
    <property type="evidence" value="ECO:0007669"/>
    <property type="project" value="UniProtKB-UniRule"/>
</dbReference>
<accession>A0A1L3Q2S1</accession>
<evidence type="ECO:0000313" key="9">
    <source>
        <dbReference type="EMBL" id="RNI09783.1"/>
    </source>
</evidence>
<keyword evidence="5 7" id="KW-0472">Membrane</keyword>
<evidence type="ECO:0000256" key="4">
    <source>
        <dbReference type="ARBA" id="ARBA00023065"/>
    </source>
</evidence>
<dbReference type="EMBL" id="CP017921">
    <property type="protein sequence ID" value="APH39159.1"/>
    <property type="molecule type" value="Genomic_DNA"/>
</dbReference>
<dbReference type="GeneID" id="30583392"/>
<dbReference type="InterPro" id="IPR022944">
    <property type="entry name" value="ATPase_V1-cplx_fsu_bac/arc"/>
</dbReference>
<dbReference type="KEGG" id="mhaz:BHR79_06455"/>
<dbReference type="OrthoDB" id="24971at2157"/>
<dbReference type="Proteomes" id="UP000267921">
    <property type="component" value="Unassembled WGS sequence"/>
</dbReference>
<evidence type="ECO:0000313" key="12">
    <source>
        <dbReference type="Proteomes" id="UP000198669"/>
    </source>
</evidence>
<comment type="subcellular location">
    <subcellularLocation>
        <location evidence="7">Cell membrane</location>
        <topology evidence="7">Peripheral membrane protein</topology>
    </subcellularLocation>
</comment>
<evidence type="ECO:0000313" key="8">
    <source>
        <dbReference type="EMBL" id="APH39159.1"/>
    </source>
</evidence>
<reference evidence="10 12" key="2">
    <citation type="submission" date="2016-10" db="EMBL/GenBank/DDBJ databases">
        <authorList>
            <person name="de Groot N.N."/>
        </authorList>
    </citation>
    <scope>NUCLEOTIDE SEQUENCE [LARGE SCALE GENOMIC DNA]</scope>
    <source>
        <strain evidence="10 12">Z-7982</strain>
    </source>
</reference>
<organism evidence="8 11">
    <name type="scientific">Methanohalophilus halophilus</name>
    <dbReference type="NCBI Taxonomy" id="2177"/>
    <lineage>
        <taxon>Archaea</taxon>
        <taxon>Methanobacteriati</taxon>
        <taxon>Methanobacteriota</taxon>
        <taxon>Stenosarchaea group</taxon>
        <taxon>Methanomicrobia</taxon>
        <taxon>Methanosarcinales</taxon>
        <taxon>Methanosarcinaceae</taxon>
        <taxon>Methanohalophilus</taxon>
    </lineage>
</organism>
<name>A0A1L3Q2S1_9EURY</name>
<evidence type="ECO:0000256" key="1">
    <source>
        <dbReference type="ARBA" id="ARBA00010148"/>
    </source>
</evidence>
<reference evidence="9 13" key="3">
    <citation type="submission" date="2018-10" db="EMBL/GenBank/DDBJ databases">
        <title>Cultivation of a novel Methanohalophilus strain from Kebrit Deep of the Red Sea and a genomic comparison of members of the genus Methanohalophilus.</title>
        <authorList>
            <person name="Guan Y."/>
            <person name="Ngugi D.K."/>
            <person name="Stingl U."/>
        </authorList>
    </citation>
    <scope>NUCLEOTIDE SEQUENCE [LARGE SCALE GENOMIC DNA]</scope>
    <source>
        <strain evidence="9 13">DSM 3094</strain>
    </source>
</reference>
<protein>
    <recommendedName>
        <fullName evidence="7">A-type ATP synthase subunit F</fullName>
    </recommendedName>
</protein>
<keyword evidence="7" id="KW-1003">Cell membrane</keyword>
<dbReference type="RefSeq" id="WP_072561595.1">
    <property type="nucleotide sequence ID" value="NZ_CP017921.1"/>
</dbReference>
<keyword evidence="4 7" id="KW-0406">Ion transport</keyword>
<dbReference type="EMBL" id="RJJG01000003">
    <property type="protein sequence ID" value="RNI09783.1"/>
    <property type="molecule type" value="Genomic_DNA"/>
</dbReference>
<comment type="function">
    <text evidence="7">Component of the A-type ATP synthase that produces ATP from ADP in the presence of a proton gradient across the membrane.</text>
</comment>
<dbReference type="Proteomes" id="UP000186879">
    <property type="component" value="Chromosome"/>
</dbReference>
<gene>
    <name evidence="7" type="primary">atpF</name>
    <name evidence="8" type="ORF">BHR79_06455</name>
    <name evidence="9" type="ORF">EFE40_03795</name>
    <name evidence="10" type="ORF">SAMN04515625_1220</name>
</gene>
<dbReference type="NCBIfam" id="NF002577">
    <property type="entry name" value="PRK02228.1"/>
    <property type="match status" value="1"/>
</dbReference>
<dbReference type="SUPFAM" id="SSF159468">
    <property type="entry name" value="AtpF-like"/>
    <property type="match status" value="1"/>
</dbReference>
<dbReference type="AlphaFoldDB" id="A0A1L3Q2S1"/>
<dbReference type="Gene3D" id="3.40.50.10580">
    <property type="entry name" value="ATPase, V1 complex, subunit F"/>
    <property type="match status" value="1"/>
</dbReference>
<evidence type="ECO:0000256" key="6">
    <source>
        <dbReference type="ARBA" id="ARBA00023310"/>
    </source>
</evidence>
<dbReference type="Pfam" id="PF01990">
    <property type="entry name" value="ATP-synt_F"/>
    <property type="match status" value="1"/>
</dbReference>
<evidence type="ECO:0000313" key="11">
    <source>
        <dbReference type="Proteomes" id="UP000186879"/>
    </source>
</evidence>
<comment type="subunit">
    <text evidence="7">Has multiple subunits with at least A(3), B(3), C, D, E, F, H, I and proteolipid K(x).</text>
</comment>
<keyword evidence="11" id="KW-1185">Reference proteome</keyword>
<evidence type="ECO:0000256" key="7">
    <source>
        <dbReference type="HAMAP-Rule" id="MF_00312"/>
    </source>
</evidence>
<dbReference type="EMBL" id="FNMU01000003">
    <property type="protein sequence ID" value="SDW56981.1"/>
    <property type="molecule type" value="Genomic_DNA"/>
</dbReference>